<evidence type="ECO:0000313" key="1">
    <source>
        <dbReference type="EMBL" id="CUQ26667.1"/>
    </source>
</evidence>
<dbReference type="Proteomes" id="UP000095512">
    <property type="component" value="Unassembled WGS sequence"/>
</dbReference>
<dbReference type="EMBL" id="CZAB01000141">
    <property type="protein sequence ID" value="CUQ26667.1"/>
    <property type="molecule type" value="Genomic_DNA"/>
</dbReference>
<name>A0A174V2Y8_9FIRM</name>
<gene>
    <name evidence="1" type="ORF">ERS852480_05291</name>
</gene>
<dbReference type="AlphaFoldDB" id="A0A174V2Y8"/>
<accession>A0A174V2Y8</accession>
<reference evidence="1 2" key="1">
    <citation type="submission" date="2015-09" db="EMBL/GenBank/DDBJ databases">
        <authorList>
            <consortium name="Pathogen Informatics"/>
        </authorList>
    </citation>
    <scope>NUCLEOTIDE SEQUENCE [LARGE SCALE GENOMIC DNA]</scope>
    <source>
        <strain evidence="1 2">2789STDY5834865</strain>
    </source>
</reference>
<proteinExistence type="predicted"/>
<organism evidence="1 2">
    <name type="scientific">Enterocloster clostridioformis</name>
    <dbReference type="NCBI Taxonomy" id="1531"/>
    <lineage>
        <taxon>Bacteria</taxon>
        <taxon>Bacillati</taxon>
        <taxon>Bacillota</taxon>
        <taxon>Clostridia</taxon>
        <taxon>Lachnospirales</taxon>
        <taxon>Lachnospiraceae</taxon>
        <taxon>Enterocloster</taxon>
    </lineage>
</organism>
<evidence type="ECO:0000313" key="2">
    <source>
        <dbReference type="Proteomes" id="UP000095512"/>
    </source>
</evidence>
<protein>
    <submittedName>
        <fullName evidence="1">Uncharacterized protein</fullName>
    </submittedName>
</protein>
<dbReference type="RefSeq" id="WP_057573214.1">
    <property type="nucleotide sequence ID" value="NZ_CZAB01000141.1"/>
</dbReference>
<sequence>MGDFNQSKYINDFIKETYDTIKVQVPKGQKELIKEHAKKKGFKSVNEYMKDLIAQDMERTGEKQGIHIQNSNGVVIGGANNKGIVIGDVKGNINM</sequence>